<dbReference type="Proteomes" id="UP000276133">
    <property type="component" value="Unassembled WGS sequence"/>
</dbReference>
<protein>
    <recommendedName>
        <fullName evidence="3">RNA-directed DNA polymerase from mobile element jockey-like</fullName>
    </recommendedName>
</protein>
<gene>
    <name evidence="1" type="ORF">BpHYR1_030334</name>
</gene>
<sequence length="389" mass="45877">NELAKLINYFEKNNNCYIVVGDFNSDPNRNKPFDQELKALIKKERLTCFEEKWNNYSYSYSNGVHYSLIDHVISTSKVVDIIESVEIVKPNVLNISDHLPIKTKIKLEIEIVNQKIQINYASLLENEILSQKLIEKLEDSDPINIKSVIDEIINSLHSSMISCSKKVNNNKILRKIKRKSKDWWDEKLEKLHTEMKQQLWIYKQSSYTDSQSKIKYKRLKQDFRNTQRKNLNDVNKKFTKLLNSYKTLNLKAWRLSKRKRRVATECQLNVENLLEVFKEMFNKKIVTRNEENERDNEALRIENDKFEGEVNNNDKTNFNKININIEFVHKVIKNLPNGKARGFNDVSNELYKYGSTRSLIELTAILMEKIINMGLIPTLFKCRQNSSDN</sequence>
<keyword evidence="2" id="KW-1185">Reference proteome</keyword>
<dbReference type="Gene3D" id="3.60.10.10">
    <property type="entry name" value="Endonuclease/exonuclease/phosphatase"/>
    <property type="match status" value="1"/>
</dbReference>
<dbReference type="EMBL" id="REGN01008028">
    <property type="protein sequence ID" value="RNA04599.1"/>
    <property type="molecule type" value="Genomic_DNA"/>
</dbReference>
<name>A0A3M7Q0E9_BRAPC</name>
<feature type="non-terminal residue" evidence="1">
    <location>
        <position position="1"/>
    </location>
</feature>
<comment type="caution">
    <text evidence="1">The sequence shown here is derived from an EMBL/GenBank/DDBJ whole genome shotgun (WGS) entry which is preliminary data.</text>
</comment>
<dbReference type="SUPFAM" id="SSF56219">
    <property type="entry name" value="DNase I-like"/>
    <property type="match status" value="1"/>
</dbReference>
<reference evidence="1 2" key="1">
    <citation type="journal article" date="2018" name="Sci. Rep.">
        <title>Genomic signatures of local adaptation to the degree of environmental predictability in rotifers.</title>
        <authorList>
            <person name="Franch-Gras L."/>
            <person name="Hahn C."/>
            <person name="Garcia-Roger E.M."/>
            <person name="Carmona M.J."/>
            <person name="Serra M."/>
            <person name="Gomez A."/>
        </authorList>
    </citation>
    <scope>NUCLEOTIDE SEQUENCE [LARGE SCALE GENOMIC DNA]</scope>
    <source>
        <strain evidence="1">HYR1</strain>
    </source>
</reference>
<evidence type="ECO:0000313" key="2">
    <source>
        <dbReference type="Proteomes" id="UP000276133"/>
    </source>
</evidence>
<evidence type="ECO:0000313" key="1">
    <source>
        <dbReference type="EMBL" id="RNA04599.1"/>
    </source>
</evidence>
<dbReference type="AlphaFoldDB" id="A0A3M7Q0E9"/>
<accession>A0A3M7Q0E9</accession>
<dbReference type="InterPro" id="IPR036691">
    <property type="entry name" value="Endo/exonu/phosph_ase_sf"/>
</dbReference>
<proteinExistence type="predicted"/>
<evidence type="ECO:0008006" key="3">
    <source>
        <dbReference type="Google" id="ProtNLM"/>
    </source>
</evidence>
<organism evidence="1 2">
    <name type="scientific">Brachionus plicatilis</name>
    <name type="common">Marine rotifer</name>
    <name type="synonym">Brachionus muelleri</name>
    <dbReference type="NCBI Taxonomy" id="10195"/>
    <lineage>
        <taxon>Eukaryota</taxon>
        <taxon>Metazoa</taxon>
        <taxon>Spiralia</taxon>
        <taxon>Gnathifera</taxon>
        <taxon>Rotifera</taxon>
        <taxon>Eurotatoria</taxon>
        <taxon>Monogononta</taxon>
        <taxon>Pseudotrocha</taxon>
        <taxon>Ploima</taxon>
        <taxon>Brachionidae</taxon>
        <taxon>Brachionus</taxon>
    </lineage>
</organism>